<comment type="caution">
    <text evidence="4">The sequence shown here is derived from an EMBL/GenBank/DDBJ whole genome shotgun (WGS) entry which is preliminary data.</text>
</comment>
<dbReference type="Pfam" id="PF02625">
    <property type="entry name" value="XdhC_CoxI"/>
    <property type="match status" value="1"/>
</dbReference>
<name>A0ABV6YHT7_9HYPH</name>
<evidence type="ECO:0000313" key="5">
    <source>
        <dbReference type="Proteomes" id="UP001593940"/>
    </source>
</evidence>
<evidence type="ECO:0000259" key="3">
    <source>
        <dbReference type="Pfam" id="PF13478"/>
    </source>
</evidence>
<feature type="region of interest" description="Disordered" evidence="1">
    <location>
        <begin position="300"/>
        <end position="332"/>
    </location>
</feature>
<dbReference type="Proteomes" id="UP001593940">
    <property type="component" value="Unassembled WGS sequence"/>
</dbReference>
<evidence type="ECO:0000313" key="4">
    <source>
        <dbReference type="EMBL" id="MFC1460806.1"/>
    </source>
</evidence>
<dbReference type="EMBL" id="JBHOMY010000127">
    <property type="protein sequence ID" value="MFC1460806.1"/>
    <property type="molecule type" value="Genomic_DNA"/>
</dbReference>
<dbReference type="Gene3D" id="3.40.50.720">
    <property type="entry name" value="NAD(P)-binding Rossmann-like Domain"/>
    <property type="match status" value="1"/>
</dbReference>
<reference evidence="4 5" key="1">
    <citation type="submission" date="2024-09" db="EMBL/GenBank/DDBJ databases">
        <title>Nodulacao em especies de Leguminosae Basais da Amazonia e Caracterizacao dos Rizobios e Bacterias Associadas aos Nodulos.</title>
        <authorList>
            <person name="Jambeiro I.C.A."/>
            <person name="Lopes I.S."/>
            <person name="Aguiar E.R.G.R."/>
            <person name="Santos A.F.J."/>
            <person name="Dos Santos J.M.F."/>
            <person name="Gross E."/>
        </authorList>
    </citation>
    <scope>NUCLEOTIDE SEQUENCE [LARGE SCALE GENOMIC DNA]</scope>
    <source>
        <strain evidence="4 5">BRUESC1165</strain>
    </source>
</reference>
<dbReference type="Pfam" id="PF13478">
    <property type="entry name" value="XdhC_C"/>
    <property type="match status" value="1"/>
</dbReference>
<evidence type="ECO:0000259" key="2">
    <source>
        <dbReference type="Pfam" id="PF02625"/>
    </source>
</evidence>
<feature type="domain" description="XdhC- CoxI" evidence="2">
    <location>
        <begin position="41"/>
        <end position="106"/>
    </location>
</feature>
<dbReference type="InterPro" id="IPR052698">
    <property type="entry name" value="MoCofactor_Util/Proc"/>
</dbReference>
<sequence length="332" mass="35333">MLQCAPVIPVDGQPDDLDGRFAAADAATPLNVLRFVRGAGQRGQRVALVTITGLTGSSSRSLGTLMGVAEDGCFAGSFSDGCIEGAVVAEAQQAIREGRTRQVRYGEGSPYIDIRLPCGCGVDLLFQPNPDPGEIREAVACLERREPLVRAQGRAGGLCILPGLARQVPGWQGETFLSWYAPPLGLVVVGHGTESLALLRLGLTHGAEMRLFSPDERIVAAAEILGANAKTLTVPGLLPNLGADPWSALVFMFHDHAWEPVFLEQALSQPWFFIGAMGSRRTHANRLAALRERGPPEEALARITAPHTHSGSGVCDPASRRGRSTSPVSRHQ</sequence>
<evidence type="ECO:0000256" key="1">
    <source>
        <dbReference type="SAM" id="MobiDB-lite"/>
    </source>
</evidence>
<dbReference type="PANTHER" id="PTHR30388">
    <property type="entry name" value="ALDEHYDE OXIDOREDUCTASE MOLYBDENUM COFACTOR ASSEMBLY PROTEIN"/>
    <property type="match status" value="1"/>
</dbReference>
<accession>A0ABV6YHT7</accession>
<dbReference type="RefSeq" id="WP_377031932.1">
    <property type="nucleotide sequence ID" value="NZ_JBHOMY010000127.1"/>
</dbReference>
<protein>
    <submittedName>
        <fullName evidence="4">XdhC family protein</fullName>
    </submittedName>
</protein>
<dbReference type="PANTHER" id="PTHR30388:SF4">
    <property type="entry name" value="MOLYBDENUM COFACTOR INSERTION CHAPERONE PAOD"/>
    <property type="match status" value="1"/>
</dbReference>
<dbReference type="InterPro" id="IPR003777">
    <property type="entry name" value="XdhC_CoxI"/>
</dbReference>
<gene>
    <name evidence="4" type="ORF">ACETIH_29630</name>
</gene>
<organism evidence="4 5">
    <name type="scientific">Microvirga arabica</name>
    <dbReference type="NCBI Taxonomy" id="1128671"/>
    <lineage>
        <taxon>Bacteria</taxon>
        <taxon>Pseudomonadati</taxon>
        <taxon>Pseudomonadota</taxon>
        <taxon>Alphaproteobacteria</taxon>
        <taxon>Hyphomicrobiales</taxon>
        <taxon>Methylobacteriaceae</taxon>
        <taxon>Microvirga</taxon>
    </lineage>
</organism>
<keyword evidence="5" id="KW-1185">Reference proteome</keyword>
<feature type="domain" description="XdhC Rossmann" evidence="3">
    <location>
        <begin position="186"/>
        <end position="306"/>
    </location>
</feature>
<proteinExistence type="predicted"/>
<dbReference type="InterPro" id="IPR027051">
    <property type="entry name" value="XdhC_Rossmann_dom"/>
</dbReference>